<dbReference type="SUPFAM" id="SSF49584">
    <property type="entry name" value="Periplasmic chaperone C-domain"/>
    <property type="match status" value="1"/>
</dbReference>
<dbReference type="PANTHER" id="PTHR30251">
    <property type="entry name" value="PILUS ASSEMBLY CHAPERONE"/>
    <property type="match status" value="1"/>
</dbReference>
<dbReference type="InterPro" id="IPR001829">
    <property type="entry name" value="Pili_assmbl_chaperone_bac"/>
</dbReference>
<dbReference type="EMBL" id="QUZU01000027">
    <property type="protein sequence ID" value="TFY87062.1"/>
    <property type="molecule type" value="Genomic_DNA"/>
</dbReference>
<dbReference type="Pfam" id="PF00345">
    <property type="entry name" value="PapD_N"/>
    <property type="match status" value="1"/>
</dbReference>
<protein>
    <submittedName>
        <fullName evidence="7">Fimbrial chaperone protein</fullName>
    </submittedName>
</protein>
<comment type="similarity">
    <text evidence="2">Belongs to the periplasmic pilus chaperone family.</text>
</comment>
<dbReference type="Gene3D" id="2.60.40.10">
    <property type="entry name" value="Immunoglobulins"/>
    <property type="match status" value="2"/>
</dbReference>
<evidence type="ECO:0000256" key="5">
    <source>
        <dbReference type="ARBA" id="ARBA00023186"/>
    </source>
</evidence>
<evidence type="ECO:0000313" key="8">
    <source>
        <dbReference type="Proteomes" id="UP000297391"/>
    </source>
</evidence>
<dbReference type="InterPro" id="IPR036316">
    <property type="entry name" value="Pili_assmbl_chap_C_dom_sf"/>
</dbReference>
<evidence type="ECO:0000259" key="6">
    <source>
        <dbReference type="Pfam" id="PF00345"/>
    </source>
</evidence>
<name>A0A4Z0AJV5_9PSED</name>
<keyword evidence="3" id="KW-0732">Signal</keyword>
<gene>
    <name evidence="7" type="ORF">DYL59_20105</name>
</gene>
<dbReference type="InterPro" id="IPR016147">
    <property type="entry name" value="Pili_assmbl_chaperone_N"/>
</dbReference>
<dbReference type="GO" id="GO:0030288">
    <property type="term" value="C:outer membrane-bounded periplasmic space"/>
    <property type="evidence" value="ECO:0007669"/>
    <property type="project" value="InterPro"/>
</dbReference>
<organism evidence="7 8">
    <name type="scientific">Pseudomonas kairouanensis</name>
    <dbReference type="NCBI Taxonomy" id="2293832"/>
    <lineage>
        <taxon>Bacteria</taxon>
        <taxon>Pseudomonadati</taxon>
        <taxon>Pseudomonadota</taxon>
        <taxon>Gammaproteobacteria</taxon>
        <taxon>Pseudomonadales</taxon>
        <taxon>Pseudomonadaceae</taxon>
        <taxon>Pseudomonas</taxon>
    </lineage>
</organism>
<dbReference type="GO" id="GO:0071555">
    <property type="term" value="P:cell wall organization"/>
    <property type="evidence" value="ECO:0007669"/>
    <property type="project" value="InterPro"/>
</dbReference>
<evidence type="ECO:0000313" key="7">
    <source>
        <dbReference type="EMBL" id="TFY87062.1"/>
    </source>
</evidence>
<evidence type="ECO:0000256" key="1">
    <source>
        <dbReference type="ARBA" id="ARBA00004418"/>
    </source>
</evidence>
<dbReference type="RefSeq" id="WP_135290727.1">
    <property type="nucleotide sequence ID" value="NZ_QUZU01000027.1"/>
</dbReference>
<accession>A0A4Z0AJV5</accession>
<dbReference type="PANTHER" id="PTHR30251:SF3">
    <property type="entry name" value="FIMBRIAL CHAPARONE PROTEIN"/>
    <property type="match status" value="1"/>
</dbReference>
<evidence type="ECO:0000256" key="4">
    <source>
        <dbReference type="ARBA" id="ARBA00022764"/>
    </source>
</evidence>
<proteinExistence type="inferred from homology"/>
<comment type="caution">
    <text evidence="7">The sequence shown here is derived from an EMBL/GenBank/DDBJ whole genome shotgun (WGS) entry which is preliminary data.</text>
</comment>
<keyword evidence="4" id="KW-0574">Periplasm</keyword>
<dbReference type="InterPro" id="IPR008962">
    <property type="entry name" value="PapD-like_sf"/>
</dbReference>
<keyword evidence="8" id="KW-1185">Reference proteome</keyword>
<dbReference type="NCBIfam" id="NF007392">
    <property type="entry name" value="PRK09918.1"/>
    <property type="match status" value="1"/>
</dbReference>
<evidence type="ECO:0000256" key="2">
    <source>
        <dbReference type="ARBA" id="ARBA00007399"/>
    </source>
</evidence>
<dbReference type="InterPro" id="IPR013783">
    <property type="entry name" value="Ig-like_fold"/>
</dbReference>
<dbReference type="SUPFAM" id="SSF49354">
    <property type="entry name" value="PapD-like"/>
    <property type="match status" value="1"/>
</dbReference>
<evidence type="ECO:0000256" key="3">
    <source>
        <dbReference type="ARBA" id="ARBA00022729"/>
    </source>
</evidence>
<feature type="domain" description="Pili assembly chaperone N-terminal" evidence="6">
    <location>
        <begin position="33"/>
        <end position="147"/>
    </location>
</feature>
<dbReference type="AlphaFoldDB" id="A0A4Z0AJV5"/>
<dbReference type="OrthoDB" id="8585185at2"/>
<sequence>MKRQRVANLRIKFFLSLSMVVGFLVGTPTWADGMEPDTTVIVLDEADGEVSINVRNTDAAPALLHSAIEDIPEDGEPLVVITPPVARVDAGERQMVRFLFIGNAPLKTQRLKRVTFEGIPQARPGSGATIGISLRQNLPLILHPKGLAQHHAPWELLTWHLQGKTLIARNDSAYVVRLSDEVVLKPQQRKAYLPRTYVLPGETLSVPLDTAPVGATRVSISPATVYGFTVENYEAQIVATAP</sequence>
<keyword evidence="5" id="KW-0143">Chaperone</keyword>
<dbReference type="PRINTS" id="PR00969">
    <property type="entry name" value="CHAPERONPILI"/>
</dbReference>
<dbReference type="InterPro" id="IPR050643">
    <property type="entry name" value="Periplasmic_pilus_chap"/>
</dbReference>
<comment type="subcellular location">
    <subcellularLocation>
        <location evidence="1">Periplasm</location>
    </subcellularLocation>
</comment>
<dbReference type="Proteomes" id="UP000297391">
    <property type="component" value="Unassembled WGS sequence"/>
</dbReference>
<reference evidence="7 8" key="1">
    <citation type="journal article" date="2019" name="Syst. Appl. Microbiol.">
        <title>New species of pathogenic Pseudomonas isolated from citrus in Tunisia: Proposal of Pseudomonas kairouanensis sp. nov. and Pseudomonas nabeulensis sp. nov.</title>
        <authorList>
            <person name="Oueslati M."/>
            <person name="Mulet M."/>
            <person name="Gomila M."/>
            <person name="Berge O."/>
            <person name="Hajlaoui M.R."/>
            <person name="Lalucat J."/>
            <person name="Sadfi-Zouaoui N."/>
            <person name="Garcia-Valdes E."/>
        </authorList>
    </citation>
    <scope>NUCLEOTIDE SEQUENCE [LARGE SCALE GENOMIC DNA]</scope>
    <source>
        <strain evidence="7 8">KC12</strain>
    </source>
</reference>